<keyword evidence="2" id="KW-0238">DNA-binding</keyword>
<evidence type="ECO:0000313" key="7">
    <source>
        <dbReference type="EMBL" id="CAD1825191.1"/>
    </source>
</evidence>
<keyword evidence="1" id="KW-0805">Transcription regulation</keyword>
<dbReference type="PANTHER" id="PTHR31744">
    <property type="entry name" value="PROTEIN CUP-SHAPED COTYLEDON 2-RELATED"/>
    <property type="match status" value="1"/>
</dbReference>
<evidence type="ECO:0000256" key="5">
    <source>
        <dbReference type="SAM" id="MobiDB-lite"/>
    </source>
</evidence>
<dbReference type="SUPFAM" id="SSF101941">
    <property type="entry name" value="NAC domain"/>
    <property type="match status" value="1"/>
</dbReference>
<evidence type="ECO:0000256" key="3">
    <source>
        <dbReference type="ARBA" id="ARBA00023163"/>
    </source>
</evidence>
<feature type="domain" description="NAC" evidence="6">
    <location>
        <begin position="18"/>
        <end position="171"/>
    </location>
</feature>
<reference evidence="7" key="1">
    <citation type="submission" date="2020-07" db="EMBL/GenBank/DDBJ databases">
        <authorList>
            <person name="Lin J."/>
        </authorList>
    </citation>
    <scope>NUCLEOTIDE SEQUENCE</scope>
</reference>
<name>A0A6V7P2Y0_ANACO</name>
<keyword evidence="3" id="KW-0804">Transcription</keyword>
<evidence type="ECO:0000256" key="2">
    <source>
        <dbReference type="ARBA" id="ARBA00023125"/>
    </source>
</evidence>
<sequence>MDHGGIVLNKVDETTMDLPPGFRFHPTDEELITHYLAKKVVDEGFSPRAIGEVDLNKCEPWELPCRAKMGEKEWLEGKYSPYNLPKTAKNEWVICRVFKKSSGGKKVIGMVMNSAASSFENNSTPPPPLPPPPPPPPLPPLMDMSTTKKCFSTAAAAASEVAHVTCFSNAVEGHQRSHEELFLTEYLSNEAPQIPTSLFLMGNNLHYPGGALVQLLGSGGGYVQKRERDQMLSASQETGLTTDVNAEISSTSAGPMHHLDESLWSY</sequence>
<dbReference type="GO" id="GO:0006355">
    <property type="term" value="P:regulation of DNA-templated transcription"/>
    <property type="evidence" value="ECO:0007669"/>
    <property type="project" value="InterPro"/>
</dbReference>
<dbReference type="PROSITE" id="PS51005">
    <property type="entry name" value="NAC"/>
    <property type="match status" value="1"/>
</dbReference>
<keyword evidence="4" id="KW-0539">Nucleus</keyword>
<dbReference type="AlphaFoldDB" id="A0A6V7P2Y0"/>
<dbReference type="PANTHER" id="PTHR31744:SF219">
    <property type="entry name" value="NAC DOMAIN-CONTAINING PROTEIN 4"/>
    <property type="match status" value="1"/>
</dbReference>
<evidence type="ECO:0000256" key="4">
    <source>
        <dbReference type="ARBA" id="ARBA00023242"/>
    </source>
</evidence>
<evidence type="ECO:0000256" key="1">
    <source>
        <dbReference type="ARBA" id="ARBA00023015"/>
    </source>
</evidence>
<dbReference type="EMBL" id="LR862144">
    <property type="protein sequence ID" value="CAD1825191.1"/>
    <property type="molecule type" value="Genomic_DNA"/>
</dbReference>
<feature type="region of interest" description="Disordered" evidence="5">
    <location>
        <begin position="118"/>
        <end position="144"/>
    </location>
</feature>
<feature type="compositionally biased region" description="Pro residues" evidence="5">
    <location>
        <begin position="124"/>
        <end position="140"/>
    </location>
</feature>
<dbReference type="Gene3D" id="2.170.150.80">
    <property type="entry name" value="NAC domain"/>
    <property type="match status" value="1"/>
</dbReference>
<organism evidence="7">
    <name type="scientific">Ananas comosus var. bracteatus</name>
    <name type="common">red pineapple</name>
    <dbReference type="NCBI Taxonomy" id="296719"/>
    <lineage>
        <taxon>Eukaryota</taxon>
        <taxon>Viridiplantae</taxon>
        <taxon>Streptophyta</taxon>
        <taxon>Embryophyta</taxon>
        <taxon>Tracheophyta</taxon>
        <taxon>Spermatophyta</taxon>
        <taxon>Magnoliopsida</taxon>
        <taxon>Liliopsida</taxon>
        <taxon>Poales</taxon>
        <taxon>Bromeliaceae</taxon>
        <taxon>Bromelioideae</taxon>
        <taxon>Ananas</taxon>
    </lineage>
</organism>
<dbReference type="Pfam" id="PF02365">
    <property type="entry name" value="NAM"/>
    <property type="match status" value="1"/>
</dbReference>
<evidence type="ECO:0000259" key="6">
    <source>
        <dbReference type="PROSITE" id="PS51005"/>
    </source>
</evidence>
<proteinExistence type="predicted"/>
<dbReference type="GO" id="GO:0003677">
    <property type="term" value="F:DNA binding"/>
    <property type="evidence" value="ECO:0007669"/>
    <property type="project" value="UniProtKB-KW"/>
</dbReference>
<gene>
    <name evidence="7" type="ORF">CB5_LOCUS8402</name>
</gene>
<accession>A0A6V7P2Y0</accession>
<dbReference type="InterPro" id="IPR036093">
    <property type="entry name" value="NAC_dom_sf"/>
</dbReference>
<protein>
    <recommendedName>
        <fullName evidence="6">NAC domain-containing protein</fullName>
    </recommendedName>
</protein>
<dbReference type="InterPro" id="IPR003441">
    <property type="entry name" value="NAC-dom"/>
</dbReference>